<accession>A0ABW6B9Z5</accession>
<reference evidence="5" key="1">
    <citation type="journal article" date="2019" name="Int. J. Syst. Evol. Microbiol.">
        <title>The Global Catalogue of Microorganisms (GCM) 10K type strain sequencing project: providing services to taxonomists for standard genome sequencing and annotation.</title>
        <authorList>
            <consortium name="The Broad Institute Genomics Platform"/>
            <consortium name="The Broad Institute Genome Sequencing Center for Infectious Disease"/>
            <person name="Wu L."/>
            <person name="Ma J."/>
        </authorList>
    </citation>
    <scope>NUCLEOTIDE SEQUENCE [LARGE SCALE GENOMIC DNA]</scope>
    <source>
        <strain evidence="5">KCTC 23098</strain>
    </source>
</reference>
<keyword evidence="1" id="KW-0597">Phosphoprotein</keyword>
<dbReference type="SMART" id="SM00850">
    <property type="entry name" value="LytTR"/>
    <property type="match status" value="1"/>
</dbReference>
<evidence type="ECO:0000259" key="2">
    <source>
        <dbReference type="PROSITE" id="PS50110"/>
    </source>
</evidence>
<dbReference type="SUPFAM" id="SSF52172">
    <property type="entry name" value="CheY-like"/>
    <property type="match status" value="1"/>
</dbReference>
<dbReference type="Proteomes" id="UP001597560">
    <property type="component" value="Unassembled WGS sequence"/>
</dbReference>
<dbReference type="InterPro" id="IPR011006">
    <property type="entry name" value="CheY-like_superfamily"/>
</dbReference>
<dbReference type="PROSITE" id="PS50110">
    <property type="entry name" value="RESPONSE_REGULATORY"/>
    <property type="match status" value="1"/>
</dbReference>
<dbReference type="PANTHER" id="PTHR45526:SF1">
    <property type="entry name" value="TRANSCRIPTIONAL REGULATORY PROTEIN DCUR-RELATED"/>
    <property type="match status" value="1"/>
</dbReference>
<evidence type="ECO:0000313" key="4">
    <source>
        <dbReference type="EMBL" id="MFD2965413.1"/>
    </source>
</evidence>
<sequence length="235" mass="27242">MINCFAIDDEPAALEQISRYLSQVPDIRLIGTATRPLEGLKMIPRLNVHAVFLDMEMDEMTGTEVMRELDPSVKVVVCTAYTEFAIESIELDAVDYLLKPVQFDRFAKAVEKLKERILHRTLELPTVKNDYIFVQIEHKGKLKKIDFSDIIYVEARGNDVIFHKHDEFVLTSMRMDDVESELRLTDGFIRIHRSYIISIKMIDLIDEGMVILKNKTGLIIGKTYKDYVLKTLYQH</sequence>
<dbReference type="EMBL" id="JBHUPA010000035">
    <property type="protein sequence ID" value="MFD2965413.1"/>
    <property type="molecule type" value="Genomic_DNA"/>
</dbReference>
<dbReference type="InterPro" id="IPR007492">
    <property type="entry name" value="LytTR_DNA-bd_dom"/>
</dbReference>
<name>A0ABW6B9Z5_9SPHI</name>
<dbReference type="Pfam" id="PF04397">
    <property type="entry name" value="LytTR"/>
    <property type="match status" value="1"/>
</dbReference>
<evidence type="ECO:0000259" key="3">
    <source>
        <dbReference type="PROSITE" id="PS50930"/>
    </source>
</evidence>
<dbReference type="InterPro" id="IPR051271">
    <property type="entry name" value="2C-system_Tx_regulators"/>
</dbReference>
<dbReference type="PROSITE" id="PS50930">
    <property type="entry name" value="HTH_LYTTR"/>
    <property type="match status" value="1"/>
</dbReference>
<evidence type="ECO:0000313" key="5">
    <source>
        <dbReference type="Proteomes" id="UP001597560"/>
    </source>
</evidence>
<feature type="modified residue" description="4-aspartylphosphate" evidence="1">
    <location>
        <position position="54"/>
    </location>
</feature>
<dbReference type="PANTHER" id="PTHR45526">
    <property type="entry name" value="TRANSCRIPTIONAL REGULATORY PROTEIN DPIA"/>
    <property type="match status" value="1"/>
</dbReference>
<dbReference type="RefSeq" id="WP_377613382.1">
    <property type="nucleotide sequence ID" value="NZ_JBHUPA010000035.1"/>
</dbReference>
<gene>
    <name evidence="4" type="ORF">ACFS6J_26670</name>
</gene>
<organism evidence="4 5">
    <name type="scientific">Olivibacter jilunii</name>
    <dbReference type="NCBI Taxonomy" id="985016"/>
    <lineage>
        <taxon>Bacteria</taxon>
        <taxon>Pseudomonadati</taxon>
        <taxon>Bacteroidota</taxon>
        <taxon>Sphingobacteriia</taxon>
        <taxon>Sphingobacteriales</taxon>
        <taxon>Sphingobacteriaceae</taxon>
        <taxon>Olivibacter</taxon>
    </lineage>
</organism>
<proteinExistence type="predicted"/>
<comment type="caution">
    <text evidence="4">The sequence shown here is derived from an EMBL/GenBank/DDBJ whole genome shotgun (WGS) entry which is preliminary data.</text>
</comment>
<evidence type="ECO:0000256" key="1">
    <source>
        <dbReference type="PROSITE-ProRule" id="PRU00169"/>
    </source>
</evidence>
<protein>
    <submittedName>
        <fullName evidence="4">LytR/AlgR family response regulator transcription factor</fullName>
    </submittedName>
</protein>
<dbReference type="Gene3D" id="2.40.50.1020">
    <property type="entry name" value="LytTr DNA-binding domain"/>
    <property type="match status" value="1"/>
</dbReference>
<dbReference type="Pfam" id="PF00072">
    <property type="entry name" value="Response_reg"/>
    <property type="match status" value="1"/>
</dbReference>
<keyword evidence="5" id="KW-1185">Reference proteome</keyword>
<feature type="domain" description="Response regulatory" evidence="2">
    <location>
        <begin position="3"/>
        <end position="114"/>
    </location>
</feature>
<dbReference type="Gene3D" id="3.40.50.2300">
    <property type="match status" value="1"/>
</dbReference>
<dbReference type="InterPro" id="IPR001789">
    <property type="entry name" value="Sig_transdc_resp-reg_receiver"/>
</dbReference>
<feature type="domain" description="HTH LytTR-type" evidence="3">
    <location>
        <begin position="139"/>
        <end position="235"/>
    </location>
</feature>
<dbReference type="SMART" id="SM00448">
    <property type="entry name" value="REC"/>
    <property type="match status" value="1"/>
</dbReference>